<evidence type="ECO:0000313" key="15">
    <source>
        <dbReference type="EMBL" id="KAF9629420.1"/>
    </source>
</evidence>
<dbReference type="UniPathway" id="UPA00558">
    <property type="reaction ID" value="UER00616"/>
</dbReference>
<comment type="domain">
    <text evidence="11">The C2 domains have an essential, but non-catalytic function. They may facilitate interactions with other proteins and are required for lipid transport function.</text>
</comment>
<dbReference type="InterPro" id="IPR002048">
    <property type="entry name" value="EF_hand_dom"/>
</dbReference>
<feature type="compositionally biased region" description="Low complexity" evidence="12">
    <location>
        <begin position="599"/>
        <end position="620"/>
    </location>
</feature>
<keyword evidence="2 11" id="KW-0444">Lipid biosynthesis</keyword>
<evidence type="ECO:0000256" key="4">
    <source>
        <dbReference type="ARBA" id="ARBA00023098"/>
    </source>
</evidence>
<keyword evidence="7 11" id="KW-0594">Phospholipid biosynthesis</keyword>
<keyword evidence="4 11" id="KW-0443">Lipid metabolism</keyword>
<feature type="site" description="Cleavage (non-hydrolytic); by autocatalysis" evidence="11">
    <location>
        <begin position="999"/>
        <end position="1000"/>
    </location>
</feature>
<dbReference type="GO" id="GO:0016540">
    <property type="term" value="P:protein autoprocessing"/>
    <property type="evidence" value="ECO:0007669"/>
    <property type="project" value="UniProtKB-UniRule"/>
</dbReference>
<feature type="active site" description="Schiff-base intermediate with substrate; via pyruvic acid; for decarboxylase activity" evidence="11">
    <location>
        <position position="1000"/>
    </location>
</feature>
<feature type="compositionally biased region" description="Low complexity" evidence="12">
    <location>
        <begin position="16"/>
        <end position="30"/>
    </location>
</feature>
<keyword evidence="11" id="KW-0333">Golgi apparatus</keyword>
<evidence type="ECO:0000256" key="6">
    <source>
        <dbReference type="ARBA" id="ARBA00023145"/>
    </source>
</evidence>
<gene>
    <name evidence="11" type="primary">PSD2</name>
    <name evidence="15" type="ORF">BFW01_g10623</name>
</gene>
<evidence type="ECO:0000259" key="14">
    <source>
        <dbReference type="PROSITE" id="PS50222"/>
    </source>
</evidence>
<dbReference type="Gene3D" id="2.60.40.150">
    <property type="entry name" value="C2 domain"/>
    <property type="match status" value="2"/>
</dbReference>
<dbReference type="PROSITE" id="PS50222">
    <property type="entry name" value="EF_HAND_2"/>
    <property type="match status" value="1"/>
</dbReference>
<protein>
    <recommendedName>
        <fullName evidence="11">Phosphatidylserine decarboxylase proenzyme 2</fullName>
        <ecNumber evidence="11">4.1.1.65</ecNumber>
    </recommendedName>
    <component>
        <recommendedName>
            <fullName evidence="11">Phosphatidylserine decarboxylase 2 beta chain</fullName>
        </recommendedName>
    </component>
    <component>
        <recommendedName>
            <fullName evidence="11">Phosphatidylserine decarboxylase 2 alpha chain</fullName>
        </recommendedName>
    </component>
</protein>
<name>A0A8H7M923_9PEZI</name>
<evidence type="ECO:0000256" key="7">
    <source>
        <dbReference type="ARBA" id="ARBA00023209"/>
    </source>
</evidence>
<feature type="region of interest" description="Disordered" evidence="12">
    <location>
        <begin position="220"/>
        <end position="247"/>
    </location>
</feature>
<comment type="similarity">
    <text evidence="11">Belongs to the phosphatidylserine decarboxylase family. PSD-B subfamily. Eukaryotic type II sub-subfamily.</text>
</comment>
<feature type="region of interest" description="Disordered" evidence="12">
    <location>
        <begin position="589"/>
        <end position="624"/>
    </location>
</feature>
<keyword evidence="9 11" id="KW-1208">Phospholipid metabolism</keyword>
<feature type="compositionally biased region" description="Polar residues" evidence="12">
    <location>
        <begin position="31"/>
        <end position="43"/>
    </location>
</feature>
<dbReference type="NCBIfam" id="TIGR00163">
    <property type="entry name" value="PS_decarb"/>
    <property type="match status" value="1"/>
</dbReference>
<evidence type="ECO:0000256" key="9">
    <source>
        <dbReference type="ARBA" id="ARBA00023264"/>
    </source>
</evidence>
<dbReference type="CDD" id="cd04039">
    <property type="entry name" value="C2_PSD"/>
    <property type="match status" value="1"/>
</dbReference>
<reference evidence="15" key="1">
    <citation type="submission" date="2016-08" db="EMBL/GenBank/DDBJ databases">
        <authorList>
            <person name="Yan J."/>
        </authorList>
    </citation>
    <scope>NUCLEOTIDE SEQUENCE</scope>
    <source>
        <strain evidence="15">CSS-01s</strain>
    </source>
</reference>
<proteinExistence type="inferred from homology"/>
<dbReference type="GO" id="GO:0010008">
    <property type="term" value="C:endosome membrane"/>
    <property type="evidence" value="ECO:0007669"/>
    <property type="project" value="UniProtKB-SubCell"/>
</dbReference>
<dbReference type="InterPro" id="IPR033179">
    <property type="entry name" value="PSD_type2_pro"/>
</dbReference>
<dbReference type="EMBL" id="MDYX01000024">
    <property type="protein sequence ID" value="KAF9629420.1"/>
    <property type="molecule type" value="Genomic_DNA"/>
</dbReference>
<dbReference type="PANTHER" id="PTHR10067">
    <property type="entry name" value="PHOSPHATIDYLSERINE DECARBOXYLASE"/>
    <property type="match status" value="1"/>
</dbReference>
<evidence type="ECO:0000256" key="3">
    <source>
        <dbReference type="ARBA" id="ARBA00022793"/>
    </source>
</evidence>
<comment type="subcellular location">
    <subcellularLocation>
        <location evidence="11">Golgi apparatus membrane</location>
        <topology evidence="11">Peripheral membrane protein</topology>
        <orientation evidence="11">Cytoplasmic side</orientation>
    </subcellularLocation>
    <subcellularLocation>
        <location evidence="11">Endosome membrane</location>
        <topology evidence="11">Peripheral membrane protein</topology>
        <orientation evidence="11">Cytoplasmic side</orientation>
    </subcellularLocation>
</comment>
<feature type="domain" description="EF-hand" evidence="14">
    <location>
        <begin position="513"/>
        <end position="548"/>
    </location>
</feature>
<feature type="compositionally biased region" description="Acidic residues" evidence="12">
    <location>
        <begin position="220"/>
        <end position="236"/>
    </location>
</feature>
<feature type="domain" description="C2" evidence="13">
    <location>
        <begin position="38"/>
        <end position="156"/>
    </location>
</feature>
<feature type="region of interest" description="Disordered" evidence="12">
    <location>
        <begin position="1"/>
        <end position="54"/>
    </location>
</feature>
<dbReference type="SUPFAM" id="SSF49562">
    <property type="entry name" value="C2 domain (Calcium/lipid-binding domain, CaLB)"/>
    <property type="match status" value="2"/>
</dbReference>
<evidence type="ECO:0000256" key="12">
    <source>
        <dbReference type="SAM" id="MobiDB-lite"/>
    </source>
</evidence>
<feature type="active site" description="Charge relay system; for autoendoproteolytic cleavage activity" evidence="11">
    <location>
        <position position="913"/>
    </location>
</feature>
<evidence type="ECO:0000256" key="1">
    <source>
        <dbReference type="ARBA" id="ARBA00005189"/>
    </source>
</evidence>
<evidence type="ECO:0000259" key="13">
    <source>
        <dbReference type="PROSITE" id="PS50004"/>
    </source>
</evidence>
<feature type="domain" description="C2" evidence="13">
    <location>
        <begin position="258"/>
        <end position="379"/>
    </location>
</feature>
<feature type="active site" description="Charge relay system; for autoendoproteolytic cleavage activity" evidence="11">
    <location>
        <position position="855"/>
    </location>
</feature>
<sequence length="1156" mass="128006">MVNLSSRLSLPARLKSSSSVNTHNTSTSPSAANSEFPSRSTSPKPGMADSKNPHLVLRTSVLKGRDLAAKDKSGTSDPYLVLTLGDAKEATPAINKTLNPEWNQTFDLPIAGSQSLLLEAVCWDKDRFSKDYMGEFDVALEDIFTSHRAKTEQKWFPLQSRKSGKKKSEVSGEVLLQFELVDPSNPSATPEQLYQRFLGIAVGTPSGDDDDEDLERLDSGDIEETEEEESSDEADDADKADAKKEKKRKRLRMKKLRRKAKERAYEFYGSSDVAGVLFLEITKITDLPPEKNITRTGFDMDPFVVTSLGKKTYRTRAIRHNLNPVFEEKLVFQVMKHETNYSLNFQVVDKDKLSNHDYVGAANFPLENCVSVAPQADPLTGLYKLPEPEGNGSPVQTEPEKKKRFRLPISRSASSTSLHKQKGLKKESSSTSLASSMHNGSGSSDQSAPSNGGLAPTSTPGGIPAINVDTAASPSEDFKSFTIPLELKKSDRWEGKHSPTLHIRAKYMPYKALRQQFWRAMLKQYDADDSCLIDKIEIVTMLDTLGSTLHDTTINSFFERFAEENGEPVLTFDQAVICLEDQIEQSQSNASTLSFRSKGLSGRTSGPSTPGLTSGSGTPLNNQSQTSVIPAIEQDTLGPEGEHGEFLEQDDLADEKGEEHVVEIRECPICHQPRLNRKSDADIITHIATCASQDWRQVNNIVMAGFVTSSQAQRKWYSKVITKVSYGGYKLGANSANILVQDRITGQINEERMSVYVRLGIRLLYKGLKRGEMESKKARKLLKSLSIKQGKKYDDPASAAEIPGFINFHQLDMSEVLLPLEEFKTFNEFFYRALKPGARPCSAPNDPQIITSPADCRSVMFNQITQAQKIWVKGREFTMERLIGKAYPDDVKRFEGGALGIFRLAPQDYHRFHIPVDGVMGEPKMIEGEYYTVNPMAIRSALDVYGENVRICVPIDSVAHGRVMVICVGAMMVGSTVITRNAGEKVTRAEELGYFKFGGSTILLLFEPGVMEWDDDLVDNSNQALETLIRVGMSVGHSIGHAPHTPDMRKANPSMQEKADAKRRIEGSFAPSAPTHEKEEVVAPPPPAQEKEVVVAPPPPAQEKEVVVAPPPPAQEKEEVAAPPPPAQEEREDDLGFFAPSLSMQEREDSMKRGFY</sequence>
<dbReference type="Pfam" id="PF00168">
    <property type="entry name" value="C2"/>
    <property type="match status" value="2"/>
</dbReference>
<dbReference type="PROSITE" id="PS50004">
    <property type="entry name" value="C2"/>
    <property type="match status" value="2"/>
</dbReference>
<comment type="cofactor">
    <cofactor evidence="11">
        <name>pyruvate</name>
        <dbReference type="ChEBI" id="CHEBI:15361"/>
    </cofactor>
    <text evidence="11">Binds 1 pyruvoyl group covalently per subunit.</text>
</comment>
<feature type="chain" id="PRO_5035021092" description="Phosphatidylserine decarboxylase 2 beta chain" evidence="11">
    <location>
        <begin position="1"/>
        <end position="999"/>
    </location>
</feature>
<comment type="caution">
    <text evidence="15">The sequence shown here is derived from an EMBL/GenBank/DDBJ whole genome shotgun (WGS) entry which is preliminary data.</text>
</comment>
<dbReference type="SUPFAM" id="SSF47473">
    <property type="entry name" value="EF-hand"/>
    <property type="match status" value="1"/>
</dbReference>
<feature type="chain" id="PRO_5035021091" description="Phosphatidylserine decarboxylase 2 alpha chain" evidence="11">
    <location>
        <begin position="1000"/>
        <end position="1156"/>
    </location>
</feature>
<comment type="pathway">
    <text evidence="11">Phospholipid metabolism; phosphatidylethanolamine biosynthesis; phosphatidylethanolamine from CDP-diacylglycerol: step 2/2.</text>
</comment>
<evidence type="ECO:0000256" key="11">
    <source>
        <dbReference type="HAMAP-Rule" id="MF_03209"/>
    </source>
</evidence>
<comment type="subunit">
    <text evidence="11">Heterodimer of a large membrane-associated beta subunit and a small pyruvoyl-containing alpha subunit. Interacts with pstB2. This interaction may be a means to structurally tether the donor membrane (ER) harboring PstB2 to acceptor membranes (Golgi/endosomes) harboring PSD2 during PtdSer transport to the site of PtdEtn synthesis.</text>
</comment>
<feature type="compositionally biased region" description="Basic and acidic residues" evidence="12">
    <location>
        <begin position="1057"/>
        <end position="1066"/>
    </location>
</feature>
<dbReference type="InterPro" id="IPR003817">
    <property type="entry name" value="PS_Dcarbxylase"/>
</dbReference>
<comment type="catalytic activity">
    <reaction evidence="11">
        <text>a 1,2-diacyl-sn-glycero-3-phospho-L-serine + H(+) = a 1,2-diacyl-sn-glycero-3-phosphoethanolamine + CO2</text>
        <dbReference type="Rhea" id="RHEA:20828"/>
        <dbReference type="ChEBI" id="CHEBI:15378"/>
        <dbReference type="ChEBI" id="CHEBI:16526"/>
        <dbReference type="ChEBI" id="CHEBI:57262"/>
        <dbReference type="ChEBI" id="CHEBI:64612"/>
        <dbReference type="EC" id="4.1.1.65"/>
    </reaction>
</comment>
<organism evidence="15 16">
    <name type="scientific">Lasiodiplodia theobromae</name>
    <dbReference type="NCBI Taxonomy" id="45133"/>
    <lineage>
        <taxon>Eukaryota</taxon>
        <taxon>Fungi</taxon>
        <taxon>Dikarya</taxon>
        <taxon>Ascomycota</taxon>
        <taxon>Pezizomycotina</taxon>
        <taxon>Dothideomycetes</taxon>
        <taxon>Dothideomycetes incertae sedis</taxon>
        <taxon>Botryosphaeriales</taxon>
        <taxon>Botryosphaeriaceae</taxon>
        <taxon>Lasiodiplodia</taxon>
    </lineage>
</organism>
<dbReference type="GO" id="GO:0004609">
    <property type="term" value="F:phosphatidylserine decarboxylase activity"/>
    <property type="evidence" value="ECO:0007669"/>
    <property type="project" value="UniProtKB-UniRule"/>
</dbReference>
<dbReference type="AlphaFoldDB" id="A0A8H7M923"/>
<dbReference type="GO" id="GO:0006646">
    <property type="term" value="P:phosphatidylethanolamine biosynthetic process"/>
    <property type="evidence" value="ECO:0007669"/>
    <property type="project" value="UniProtKB-UniRule"/>
</dbReference>
<dbReference type="InterPro" id="IPR011992">
    <property type="entry name" value="EF-hand-dom_pair"/>
</dbReference>
<evidence type="ECO:0000313" key="16">
    <source>
        <dbReference type="Proteomes" id="UP000627934"/>
    </source>
</evidence>
<keyword evidence="11" id="KW-0967">Endosome</keyword>
<evidence type="ECO:0000256" key="5">
    <source>
        <dbReference type="ARBA" id="ARBA00023136"/>
    </source>
</evidence>
<dbReference type="GO" id="GO:0005795">
    <property type="term" value="C:Golgi stack"/>
    <property type="evidence" value="ECO:0007669"/>
    <property type="project" value="UniProtKB-UniRule"/>
</dbReference>
<evidence type="ECO:0000256" key="8">
    <source>
        <dbReference type="ARBA" id="ARBA00023239"/>
    </source>
</evidence>
<dbReference type="GO" id="GO:0005509">
    <property type="term" value="F:calcium ion binding"/>
    <property type="evidence" value="ECO:0007669"/>
    <property type="project" value="InterPro"/>
</dbReference>
<dbReference type="InterPro" id="IPR000008">
    <property type="entry name" value="C2_dom"/>
</dbReference>
<dbReference type="EC" id="4.1.1.65" evidence="11"/>
<keyword evidence="10 11" id="KW-0670">Pyruvate</keyword>
<feature type="modified residue" description="Pyruvic acid (Ser); by autocatalysis" evidence="11">
    <location>
        <position position="1000"/>
    </location>
</feature>
<comment type="pathway">
    <text evidence="1">Lipid metabolism.</text>
</comment>
<feature type="region of interest" description="Disordered" evidence="12">
    <location>
        <begin position="1040"/>
        <end position="1156"/>
    </location>
</feature>
<keyword evidence="3 11" id="KW-0210">Decarboxylase</keyword>
<dbReference type="FunFam" id="2.60.40.150:FF:000198">
    <property type="entry name" value="Phosphatidylserine decarboxylase proenzyme 2"/>
    <property type="match status" value="1"/>
</dbReference>
<comment type="function">
    <text evidence="11">Catalyzes the formation of phosphatidylethanolamine (PtdEtn) from phosphatidylserine (PtdSer). Plays a central role in phospholipid metabolism and in the interorganelle trafficking of phosphatidylserine.</text>
</comment>
<evidence type="ECO:0000256" key="10">
    <source>
        <dbReference type="ARBA" id="ARBA00023317"/>
    </source>
</evidence>
<dbReference type="GO" id="GO:0000139">
    <property type="term" value="C:Golgi membrane"/>
    <property type="evidence" value="ECO:0007669"/>
    <property type="project" value="UniProtKB-SubCell"/>
</dbReference>
<dbReference type="PANTHER" id="PTHR10067:SF17">
    <property type="entry name" value="PHOSPHATIDYLSERINE DECARBOXYLASE PROENZYME 2"/>
    <property type="match status" value="1"/>
</dbReference>
<dbReference type="Proteomes" id="UP000627934">
    <property type="component" value="Unassembled WGS sequence"/>
</dbReference>
<keyword evidence="8 11" id="KW-0456">Lyase</keyword>
<dbReference type="FunFam" id="2.60.40.150:FF:000295">
    <property type="entry name" value="Phosphatidylserine decarboxylase proenzyme 2"/>
    <property type="match status" value="1"/>
</dbReference>
<keyword evidence="6 11" id="KW-0865">Zymogen</keyword>
<comment type="PTM">
    <text evidence="11">Is synthesized initially as an inactive proenzyme. Formation of the active enzyme involves a self-maturation process in which the active site pyruvoyl group is generated from an internal serine residue via an autocatalytic post-translational modification. Two non-identical subunits are generated from the proenzyme in this reaction, and the pyruvate is formed at the N-terminus of the alpha chain, which is derived from the carboxyl end of the proenzyme. The autoendoproteolytic cleavage occurs by a canonical serine protease mechanism, in which the side chain hydroxyl group of the serine supplies its oxygen atom to form the C-terminus of the beta chain, while the remainder of the serine residue undergoes an oxidative deamination to produce ammonia and the pyruvoyl prosthetic group on the alpha chain. During this reaction, the Ser that is part of the protease active site of the proenzyme becomes the pyruvoyl prosthetic group, which constitutes an essential element of the active site of the mature decarboxylase.</text>
</comment>
<dbReference type="InterPro" id="IPR035892">
    <property type="entry name" value="C2_domain_sf"/>
</dbReference>
<dbReference type="Gene3D" id="1.10.238.10">
    <property type="entry name" value="EF-hand"/>
    <property type="match status" value="1"/>
</dbReference>
<dbReference type="SMART" id="SM00239">
    <property type="entry name" value="C2"/>
    <property type="match status" value="2"/>
</dbReference>
<dbReference type="InterPro" id="IPR033177">
    <property type="entry name" value="PSD-B"/>
</dbReference>
<feature type="compositionally biased region" description="Polar residues" evidence="12">
    <location>
        <begin position="437"/>
        <end position="460"/>
    </location>
</feature>
<feature type="active site" description="Charge relay system; for autoendoproteolytic cleavage activity" evidence="11">
    <location>
        <position position="1000"/>
    </location>
</feature>
<feature type="region of interest" description="Disordered" evidence="12">
    <location>
        <begin position="381"/>
        <end position="470"/>
    </location>
</feature>
<dbReference type="HAMAP" id="MF_00663">
    <property type="entry name" value="PS_decarb_PSD_B_type2"/>
    <property type="match status" value="1"/>
</dbReference>
<feature type="compositionally biased region" description="Basic and acidic residues" evidence="12">
    <location>
        <begin position="1145"/>
        <end position="1156"/>
    </location>
</feature>
<dbReference type="Pfam" id="PF02666">
    <property type="entry name" value="PS_Dcarbxylase"/>
    <property type="match status" value="1"/>
</dbReference>
<keyword evidence="5 11" id="KW-0472">Membrane</keyword>
<reference evidence="15" key="2">
    <citation type="journal article" date="2018" name="DNA Res.">
        <title>Comparative genome and transcriptome analyses reveal adaptations to opportunistic infections in woody plant degrading pathogens of Botryosphaeriaceae.</title>
        <authorList>
            <person name="Yan J.Y."/>
            <person name="Zhao W.S."/>
            <person name="Chen Z."/>
            <person name="Xing Q.K."/>
            <person name="Zhang W."/>
            <person name="Chethana K.W.T."/>
            <person name="Xue M.F."/>
            <person name="Xu J.P."/>
            <person name="Phillips A.J.L."/>
            <person name="Wang Y."/>
            <person name="Liu J.H."/>
            <person name="Liu M."/>
            <person name="Zhou Y."/>
            <person name="Jayawardena R.S."/>
            <person name="Manawasinghe I.S."/>
            <person name="Huang J.B."/>
            <person name="Qiao G.H."/>
            <person name="Fu C.Y."/>
            <person name="Guo F.F."/>
            <person name="Dissanayake A.J."/>
            <person name="Peng Y.L."/>
            <person name="Hyde K.D."/>
            <person name="Li X.H."/>
        </authorList>
    </citation>
    <scope>NUCLEOTIDE SEQUENCE</scope>
    <source>
        <strain evidence="15">CSS-01s</strain>
    </source>
</reference>
<accession>A0A8H7M923</accession>
<evidence type="ECO:0000256" key="2">
    <source>
        <dbReference type="ARBA" id="ARBA00022516"/>
    </source>
</evidence>